<gene>
    <name evidence="1" type="ORF">CBP51_16945</name>
</gene>
<comment type="caution">
    <text evidence="1">The sequence shown here is derived from an EMBL/GenBank/DDBJ whole genome shotgun (WGS) entry which is preliminary data.</text>
</comment>
<dbReference type="AlphaFoldDB" id="A0A266Q4Q3"/>
<keyword evidence="2" id="KW-1185">Reference proteome</keyword>
<proteinExistence type="predicted"/>
<evidence type="ECO:0000313" key="2">
    <source>
        <dbReference type="Proteomes" id="UP000216101"/>
    </source>
</evidence>
<evidence type="ECO:0000313" key="1">
    <source>
        <dbReference type="EMBL" id="OZY84848.1"/>
    </source>
</evidence>
<sequence>MEKQKSPLALQAFNVVACVDALEKEGFSVQAINVTDVCSQVLLKYHPSVKRLHGIDRGVVGGKGGFI</sequence>
<dbReference type="RefSeq" id="WP_094985842.1">
    <property type="nucleotide sequence ID" value="NZ_NHNI01000002.1"/>
</dbReference>
<dbReference type="EMBL" id="NHNI01000002">
    <property type="protein sequence ID" value="OZY84848.1"/>
    <property type="molecule type" value="Genomic_DNA"/>
</dbReference>
<organism evidence="1 2">
    <name type="scientific">Cellvibrio mixtus</name>
    <dbReference type="NCBI Taxonomy" id="39650"/>
    <lineage>
        <taxon>Bacteria</taxon>
        <taxon>Pseudomonadati</taxon>
        <taxon>Pseudomonadota</taxon>
        <taxon>Gammaproteobacteria</taxon>
        <taxon>Cellvibrionales</taxon>
        <taxon>Cellvibrionaceae</taxon>
        <taxon>Cellvibrio</taxon>
    </lineage>
</organism>
<accession>A0A266Q4Q3</accession>
<protein>
    <submittedName>
        <fullName evidence="1">Uncharacterized protein</fullName>
    </submittedName>
</protein>
<name>A0A266Q4Q3_9GAMM</name>
<reference evidence="2" key="1">
    <citation type="submission" date="2017-05" db="EMBL/GenBank/DDBJ databases">
        <authorList>
            <person name="Barney B.M."/>
        </authorList>
    </citation>
    <scope>NUCLEOTIDE SEQUENCE [LARGE SCALE GENOMIC DNA]</scope>
    <source>
        <strain evidence="2">PSBB022</strain>
    </source>
</reference>
<dbReference type="Proteomes" id="UP000216101">
    <property type="component" value="Unassembled WGS sequence"/>
</dbReference>